<name>A0A1I1MVJ2_9GAMM</name>
<protein>
    <recommendedName>
        <fullName evidence="2">SMODS and SLOG-associating 2TM effector domain-containing protein</fullName>
    </recommendedName>
</protein>
<feature type="transmembrane region" description="Helical" evidence="1">
    <location>
        <begin position="59"/>
        <end position="75"/>
    </location>
</feature>
<keyword evidence="1" id="KW-0812">Transmembrane</keyword>
<dbReference type="Proteomes" id="UP000199046">
    <property type="component" value="Unassembled WGS sequence"/>
</dbReference>
<dbReference type="OrthoDB" id="8778886at2"/>
<reference evidence="4" key="1">
    <citation type="submission" date="2016-10" db="EMBL/GenBank/DDBJ databases">
        <authorList>
            <person name="Varghese N."/>
            <person name="Submissions S."/>
        </authorList>
    </citation>
    <scope>NUCLEOTIDE SEQUENCE [LARGE SCALE GENOMIC DNA]</scope>
    <source>
        <strain evidence="4">DSM 23439</strain>
    </source>
</reference>
<dbReference type="NCBIfam" id="NF033630">
    <property type="entry name" value="SLATT_6"/>
    <property type="match status" value="1"/>
</dbReference>
<evidence type="ECO:0000313" key="4">
    <source>
        <dbReference type="Proteomes" id="UP000199046"/>
    </source>
</evidence>
<keyword evidence="1" id="KW-1133">Transmembrane helix</keyword>
<gene>
    <name evidence="3" type="ORF">SAMN05421848_3163</name>
</gene>
<feature type="transmembrane region" description="Helical" evidence="1">
    <location>
        <begin position="35"/>
        <end position="53"/>
    </location>
</feature>
<organism evidence="3 4">
    <name type="scientific">Kushneria avicenniae</name>
    <dbReference type="NCBI Taxonomy" id="402385"/>
    <lineage>
        <taxon>Bacteria</taxon>
        <taxon>Pseudomonadati</taxon>
        <taxon>Pseudomonadota</taxon>
        <taxon>Gammaproteobacteria</taxon>
        <taxon>Oceanospirillales</taxon>
        <taxon>Halomonadaceae</taxon>
        <taxon>Kushneria</taxon>
    </lineage>
</organism>
<dbReference type="Pfam" id="PF18169">
    <property type="entry name" value="SLATT_6"/>
    <property type="match status" value="1"/>
</dbReference>
<sequence>MTNKERLLKEVCEKAYDVGFGAKKHLATYDIAEKGPGWISFISIAVGIFSLVFEVLSQKSISASLLVLGIAVFYIEPYRHDKKKYVEAGSRMTALFYELKSLARNIEGEGERDLSHRESELKEIENEFYKISISKQIFMSDWYAHWKFFWQMQIGWIEDHRPFLFFRDKIPLSLYLVIALVVILCVAMKIGCW</sequence>
<feature type="transmembrane region" description="Helical" evidence="1">
    <location>
        <begin position="172"/>
        <end position="191"/>
    </location>
</feature>
<feature type="domain" description="SMODS and SLOG-associating 2TM effector" evidence="2">
    <location>
        <begin position="3"/>
        <end position="177"/>
    </location>
</feature>
<accession>A0A1I1MVJ2</accession>
<evidence type="ECO:0000313" key="3">
    <source>
        <dbReference type="EMBL" id="SFC88902.1"/>
    </source>
</evidence>
<dbReference type="AlphaFoldDB" id="A0A1I1MVJ2"/>
<dbReference type="EMBL" id="FOLY01000008">
    <property type="protein sequence ID" value="SFC88902.1"/>
    <property type="molecule type" value="Genomic_DNA"/>
</dbReference>
<proteinExistence type="predicted"/>
<evidence type="ECO:0000259" key="2">
    <source>
        <dbReference type="Pfam" id="PF18169"/>
    </source>
</evidence>
<keyword evidence="1" id="KW-0472">Membrane</keyword>
<dbReference type="RefSeq" id="WP_090135999.1">
    <property type="nucleotide sequence ID" value="NZ_FOLY01000008.1"/>
</dbReference>
<dbReference type="InterPro" id="IPR041119">
    <property type="entry name" value="SLATT_6"/>
</dbReference>
<evidence type="ECO:0000256" key="1">
    <source>
        <dbReference type="SAM" id="Phobius"/>
    </source>
</evidence>
<keyword evidence="4" id="KW-1185">Reference proteome</keyword>